<sequence length="188" mass="21633">MGVVASRHLSAAKLQQIEKESGFSPQRIDYLLGQYQTLGRDSNNSVLRTELLKVPPVAQHPFAERLVEVYLYPSLCFQHFILGLSRFRRHVPLQHKLASLLHMYDDDGDGLLSADRCEELICCLPATRHELRAIRWKLKQLVTANEMEQQQPQEGQQVKQLKGFLNCDDLDFITRNVDLDESLSLRFS</sequence>
<dbReference type="OrthoDB" id="191686at2759"/>
<name>B4JKA9_DROGR</name>
<keyword evidence="8" id="KW-0479">Metal-binding</keyword>
<evidence type="ECO:0000256" key="1">
    <source>
        <dbReference type="ARBA" id="ARBA00004236"/>
    </source>
</evidence>
<dbReference type="KEGG" id="dgr:6565089"/>
<evidence type="ECO:0000256" key="2">
    <source>
        <dbReference type="ARBA" id="ARBA00004496"/>
    </source>
</evidence>
<comment type="subcellular location">
    <subcellularLocation>
        <location evidence="1">Cell membrane</location>
    </subcellularLocation>
    <subcellularLocation>
        <location evidence="2">Cytoplasm</location>
    </subcellularLocation>
</comment>
<dbReference type="AlphaFoldDB" id="B4JKA9"/>
<dbReference type="PANTHER" id="PTHR46002">
    <property type="entry name" value="EG:114D9.1 PROTEIN-RELATED"/>
    <property type="match status" value="1"/>
</dbReference>
<dbReference type="EMBL" id="CH916370">
    <property type="protein sequence ID" value="EDW00012.1"/>
    <property type="molecule type" value="Genomic_DNA"/>
</dbReference>
<keyword evidence="3" id="KW-0813">Transport</keyword>
<evidence type="ECO:0000313" key="14">
    <source>
        <dbReference type="Proteomes" id="UP000001070"/>
    </source>
</evidence>
<dbReference type="Proteomes" id="UP000001070">
    <property type="component" value="Unassembled WGS sequence"/>
</dbReference>
<dbReference type="InterPro" id="IPR011992">
    <property type="entry name" value="EF-hand-dom_pair"/>
</dbReference>
<dbReference type="SUPFAM" id="SSF47473">
    <property type="entry name" value="EF-hand"/>
    <property type="match status" value="1"/>
</dbReference>
<protein>
    <submittedName>
        <fullName evidence="13">GH12624</fullName>
    </submittedName>
</protein>
<evidence type="ECO:0000256" key="10">
    <source>
        <dbReference type="ARBA" id="ARBA00022837"/>
    </source>
</evidence>
<keyword evidence="9" id="KW-0677">Repeat</keyword>
<gene>
    <name evidence="13" type="primary">Dgri\GH12624</name>
    <name evidence="13" type="ORF">Dgri_GH12624</name>
</gene>
<evidence type="ECO:0000256" key="6">
    <source>
        <dbReference type="ARBA" id="ARBA00022553"/>
    </source>
</evidence>
<keyword evidence="14" id="KW-1185">Reference proteome</keyword>
<dbReference type="STRING" id="7222.B4JKA9"/>
<evidence type="ECO:0000256" key="5">
    <source>
        <dbReference type="ARBA" id="ARBA00022490"/>
    </source>
</evidence>
<accession>B4JKA9</accession>
<dbReference type="GO" id="GO:0046872">
    <property type="term" value="F:metal ion binding"/>
    <property type="evidence" value="ECO:0007669"/>
    <property type="project" value="UniProtKB-KW"/>
</dbReference>
<organism evidence="14">
    <name type="scientific">Drosophila grimshawi</name>
    <name type="common">Hawaiian fruit fly</name>
    <name type="synonym">Idiomyia grimshawi</name>
    <dbReference type="NCBI Taxonomy" id="7222"/>
    <lineage>
        <taxon>Eukaryota</taxon>
        <taxon>Metazoa</taxon>
        <taxon>Ecdysozoa</taxon>
        <taxon>Arthropoda</taxon>
        <taxon>Hexapoda</taxon>
        <taxon>Insecta</taxon>
        <taxon>Pterygota</taxon>
        <taxon>Neoptera</taxon>
        <taxon>Endopterygota</taxon>
        <taxon>Diptera</taxon>
        <taxon>Brachycera</taxon>
        <taxon>Muscomorpha</taxon>
        <taxon>Ephydroidea</taxon>
        <taxon>Drosophilidae</taxon>
        <taxon>Drosophila</taxon>
        <taxon>Hawaiian Drosophila</taxon>
    </lineage>
</organism>
<keyword evidence="7" id="KW-0519">Myristate</keyword>
<dbReference type="GO" id="GO:0005886">
    <property type="term" value="C:plasma membrane"/>
    <property type="evidence" value="ECO:0007669"/>
    <property type="project" value="UniProtKB-SubCell"/>
</dbReference>
<dbReference type="OMA" id="YLYGHYQ"/>
<evidence type="ECO:0000256" key="7">
    <source>
        <dbReference type="ARBA" id="ARBA00022707"/>
    </source>
</evidence>
<keyword evidence="11" id="KW-0472">Membrane</keyword>
<evidence type="ECO:0000256" key="9">
    <source>
        <dbReference type="ARBA" id="ARBA00022737"/>
    </source>
</evidence>
<keyword evidence="6" id="KW-0597">Phosphoprotein</keyword>
<keyword evidence="12" id="KW-0449">Lipoprotein</keyword>
<evidence type="ECO:0000256" key="3">
    <source>
        <dbReference type="ARBA" id="ARBA00022448"/>
    </source>
</evidence>
<evidence type="ECO:0000256" key="8">
    <source>
        <dbReference type="ARBA" id="ARBA00022723"/>
    </source>
</evidence>
<keyword evidence="5" id="KW-0963">Cytoplasm</keyword>
<dbReference type="eggNOG" id="KOG0034">
    <property type="taxonomic scope" value="Eukaryota"/>
</dbReference>
<evidence type="ECO:0000256" key="4">
    <source>
        <dbReference type="ARBA" id="ARBA00022475"/>
    </source>
</evidence>
<keyword evidence="10" id="KW-0106">Calcium</keyword>
<dbReference type="InterPro" id="IPR051875">
    <property type="entry name" value="Calcineurin_B_homologous"/>
</dbReference>
<evidence type="ECO:0000256" key="12">
    <source>
        <dbReference type="ARBA" id="ARBA00023288"/>
    </source>
</evidence>
<evidence type="ECO:0000313" key="13">
    <source>
        <dbReference type="EMBL" id="EDW00012.1"/>
    </source>
</evidence>
<reference evidence="13 14" key="1">
    <citation type="journal article" date="2007" name="Nature">
        <title>Evolution of genes and genomes on the Drosophila phylogeny.</title>
        <authorList>
            <consortium name="Drosophila 12 Genomes Consortium"/>
            <person name="Clark A.G."/>
            <person name="Eisen M.B."/>
            <person name="Smith D.R."/>
            <person name="Bergman C.M."/>
            <person name="Oliver B."/>
            <person name="Markow T.A."/>
            <person name="Kaufman T.C."/>
            <person name="Kellis M."/>
            <person name="Gelbart W."/>
            <person name="Iyer V.N."/>
            <person name="Pollard D.A."/>
            <person name="Sackton T.B."/>
            <person name="Larracuente A.M."/>
            <person name="Singh N.D."/>
            <person name="Abad J.P."/>
            <person name="Abt D.N."/>
            <person name="Adryan B."/>
            <person name="Aguade M."/>
            <person name="Akashi H."/>
            <person name="Anderson W.W."/>
            <person name="Aquadro C.F."/>
            <person name="Ardell D.H."/>
            <person name="Arguello R."/>
            <person name="Artieri C.G."/>
            <person name="Barbash D.A."/>
            <person name="Barker D."/>
            <person name="Barsanti P."/>
            <person name="Batterham P."/>
            <person name="Batzoglou S."/>
            <person name="Begun D."/>
            <person name="Bhutkar A."/>
            <person name="Blanco E."/>
            <person name="Bosak S.A."/>
            <person name="Bradley R.K."/>
            <person name="Brand A.D."/>
            <person name="Brent M.R."/>
            <person name="Brooks A.N."/>
            <person name="Brown R.H."/>
            <person name="Butlin R.K."/>
            <person name="Caggese C."/>
            <person name="Calvi B.R."/>
            <person name="Bernardo de Carvalho A."/>
            <person name="Caspi A."/>
            <person name="Castrezana S."/>
            <person name="Celniker S.E."/>
            <person name="Chang J.L."/>
            <person name="Chapple C."/>
            <person name="Chatterji S."/>
            <person name="Chinwalla A."/>
            <person name="Civetta A."/>
            <person name="Clifton S.W."/>
            <person name="Comeron J.M."/>
            <person name="Costello J.C."/>
            <person name="Coyne J.A."/>
            <person name="Daub J."/>
            <person name="David R.G."/>
            <person name="Delcher A.L."/>
            <person name="Delehaunty K."/>
            <person name="Do C.B."/>
            <person name="Ebling H."/>
            <person name="Edwards K."/>
            <person name="Eickbush T."/>
            <person name="Evans J.D."/>
            <person name="Filipski A."/>
            <person name="Findeiss S."/>
            <person name="Freyhult E."/>
            <person name="Fulton L."/>
            <person name="Fulton R."/>
            <person name="Garcia A.C."/>
            <person name="Gardiner A."/>
            <person name="Garfield D.A."/>
            <person name="Garvin B.E."/>
            <person name="Gibson G."/>
            <person name="Gilbert D."/>
            <person name="Gnerre S."/>
            <person name="Godfrey J."/>
            <person name="Good R."/>
            <person name="Gotea V."/>
            <person name="Gravely B."/>
            <person name="Greenberg A.J."/>
            <person name="Griffiths-Jones S."/>
            <person name="Gross S."/>
            <person name="Guigo R."/>
            <person name="Gustafson E.A."/>
            <person name="Haerty W."/>
            <person name="Hahn M.W."/>
            <person name="Halligan D.L."/>
            <person name="Halpern A.L."/>
            <person name="Halter G.M."/>
            <person name="Han M.V."/>
            <person name="Heger A."/>
            <person name="Hillier L."/>
            <person name="Hinrichs A.S."/>
            <person name="Holmes I."/>
            <person name="Hoskins R.A."/>
            <person name="Hubisz M.J."/>
            <person name="Hultmark D."/>
            <person name="Huntley M.A."/>
            <person name="Jaffe D.B."/>
            <person name="Jagadeeshan S."/>
            <person name="Jeck W.R."/>
            <person name="Johnson J."/>
            <person name="Jones C.D."/>
            <person name="Jordan W.C."/>
            <person name="Karpen G.H."/>
            <person name="Kataoka E."/>
            <person name="Keightley P.D."/>
            <person name="Kheradpour P."/>
            <person name="Kirkness E.F."/>
            <person name="Koerich L.B."/>
            <person name="Kristiansen K."/>
            <person name="Kudrna D."/>
            <person name="Kulathinal R.J."/>
            <person name="Kumar S."/>
            <person name="Kwok R."/>
            <person name="Lander E."/>
            <person name="Langley C.H."/>
            <person name="Lapoint R."/>
            <person name="Lazzaro B.P."/>
            <person name="Lee S.J."/>
            <person name="Levesque L."/>
            <person name="Li R."/>
            <person name="Lin C.F."/>
            <person name="Lin M.F."/>
            <person name="Lindblad-Toh K."/>
            <person name="Llopart A."/>
            <person name="Long M."/>
            <person name="Low L."/>
            <person name="Lozovsky E."/>
            <person name="Lu J."/>
            <person name="Luo M."/>
            <person name="Machado C.A."/>
            <person name="Makalowski W."/>
            <person name="Marzo M."/>
            <person name="Matsuda M."/>
            <person name="Matzkin L."/>
            <person name="McAllister B."/>
            <person name="McBride C.S."/>
            <person name="McKernan B."/>
            <person name="McKernan K."/>
            <person name="Mendez-Lago M."/>
            <person name="Minx P."/>
            <person name="Mollenhauer M.U."/>
            <person name="Montooth K."/>
            <person name="Mount S.M."/>
            <person name="Mu X."/>
            <person name="Myers E."/>
            <person name="Negre B."/>
            <person name="Newfeld S."/>
            <person name="Nielsen R."/>
            <person name="Noor M.A."/>
            <person name="O'Grady P."/>
            <person name="Pachter L."/>
            <person name="Papaceit M."/>
            <person name="Parisi M.J."/>
            <person name="Parisi M."/>
            <person name="Parts L."/>
            <person name="Pedersen J.S."/>
            <person name="Pesole G."/>
            <person name="Phillippy A.M."/>
            <person name="Ponting C.P."/>
            <person name="Pop M."/>
            <person name="Porcelli D."/>
            <person name="Powell J.R."/>
            <person name="Prohaska S."/>
            <person name="Pruitt K."/>
            <person name="Puig M."/>
            <person name="Quesneville H."/>
            <person name="Ram K.R."/>
            <person name="Rand D."/>
            <person name="Rasmussen M.D."/>
            <person name="Reed L.K."/>
            <person name="Reenan R."/>
            <person name="Reily A."/>
            <person name="Remington K.A."/>
            <person name="Rieger T.T."/>
            <person name="Ritchie M.G."/>
            <person name="Robin C."/>
            <person name="Rogers Y.H."/>
            <person name="Rohde C."/>
            <person name="Rozas J."/>
            <person name="Rubenfield M.J."/>
            <person name="Ruiz A."/>
            <person name="Russo S."/>
            <person name="Salzberg S.L."/>
            <person name="Sanchez-Gracia A."/>
            <person name="Saranga D.J."/>
            <person name="Sato H."/>
            <person name="Schaeffer S.W."/>
            <person name="Schatz M.C."/>
            <person name="Schlenke T."/>
            <person name="Schwartz R."/>
            <person name="Segarra C."/>
            <person name="Singh R.S."/>
            <person name="Sirot L."/>
            <person name="Sirota M."/>
            <person name="Sisneros N.B."/>
            <person name="Smith C.D."/>
            <person name="Smith T.F."/>
            <person name="Spieth J."/>
            <person name="Stage D.E."/>
            <person name="Stark A."/>
            <person name="Stephan W."/>
            <person name="Strausberg R.L."/>
            <person name="Strempel S."/>
            <person name="Sturgill D."/>
            <person name="Sutton G."/>
            <person name="Sutton G.G."/>
            <person name="Tao W."/>
            <person name="Teichmann S."/>
            <person name="Tobari Y.N."/>
            <person name="Tomimura Y."/>
            <person name="Tsolas J.M."/>
            <person name="Valente V.L."/>
            <person name="Venter E."/>
            <person name="Venter J.C."/>
            <person name="Vicario S."/>
            <person name="Vieira F.G."/>
            <person name="Vilella A.J."/>
            <person name="Villasante A."/>
            <person name="Walenz B."/>
            <person name="Wang J."/>
            <person name="Wasserman M."/>
            <person name="Watts T."/>
            <person name="Wilson D."/>
            <person name="Wilson R.K."/>
            <person name="Wing R.A."/>
            <person name="Wolfner M.F."/>
            <person name="Wong A."/>
            <person name="Wong G.K."/>
            <person name="Wu C.I."/>
            <person name="Wu G."/>
            <person name="Yamamoto D."/>
            <person name="Yang H.P."/>
            <person name="Yang S.P."/>
            <person name="Yorke J.A."/>
            <person name="Yoshida K."/>
            <person name="Zdobnov E."/>
            <person name="Zhang P."/>
            <person name="Zhang Y."/>
            <person name="Zimin A.V."/>
            <person name="Baldwin J."/>
            <person name="Abdouelleil A."/>
            <person name="Abdulkadir J."/>
            <person name="Abebe A."/>
            <person name="Abera B."/>
            <person name="Abreu J."/>
            <person name="Acer S.C."/>
            <person name="Aftuck L."/>
            <person name="Alexander A."/>
            <person name="An P."/>
            <person name="Anderson E."/>
            <person name="Anderson S."/>
            <person name="Arachi H."/>
            <person name="Azer M."/>
            <person name="Bachantsang P."/>
            <person name="Barry A."/>
            <person name="Bayul T."/>
            <person name="Berlin A."/>
            <person name="Bessette D."/>
            <person name="Bloom T."/>
            <person name="Blye J."/>
            <person name="Boguslavskiy L."/>
            <person name="Bonnet C."/>
            <person name="Boukhgalter B."/>
            <person name="Bourzgui I."/>
            <person name="Brown A."/>
            <person name="Cahill P."/>
            <person name="Channer S."/>
            <person name="Cheshatsang Y."/>
            <person name="Chuda L."/>
            <person name="Citroen M."/>
            <person name="Collymore A."/>
            <person name="Cooke P."/>
            <person name="Costello M."/>
            <person name="D'Aco K."/>
            <person name="Daza R."/>
            <person name="De Haan G."/>
            <person name="DeGray S."/>
            <person name="DeMaso C."/>
            <person name="Dhargay N."/>
            <person name="Dooley K."/>
            <person name="Dooley E."/>
            <person name="Doricent M."/>
            <person name="Dorje P."/>
            <person name="Dorjee K."/>
            <person name="Dupes A."/>
            <person name="Elong R."/>
            <person name="Falk J."/>
            <person name="Farina A."/>
            <person name="Faro S."/>
            <person name="Ferguson D."/>
            <person name="Fisher S."/>
            <person name="Foley C.D."/>
            <person name="Franke A."/>
            <person name="Friedrich D."/>
            <person name="Gadbois L."/>
            <person name="Gearin G."/>
            <person name="Gearin C.R."/>
            <person name="Giannoukos G."/>
            <person name="Goode T."/>
            <person name="Graham J."/>
            <person name="Grandbois E."/>
            <person name="Grewal S."/>
            <person name="Gyaltsen K."/>
            <person name="Hafez N."/>
            <person name="Hagos B."/>
            <person name="Hall J."/>
            <person name="Henson C."/>
            <person name="Hollinger A."/>
            <person name="Honan T."/>
            <person name="Huard M.D."/>
            <person name="Hughes L."/>
            <person name="Hurhula B."/>
            <person name="Husby M.E."/>
            <person name="Kamat A."/>
            <person name="Kanga B."/>
            <person name="Kashin S."/>
            <person name="Khazanovich D."/>
            <person name="Kisner P."/>
            <person name="Lance K."/>
            <person name="Lara M."/>
            <person name="Lee W."/>
            <person name="Lennon N."/>
            <person name="Letendre F."/>
            <person name="LeVine R."/>
            <person name="Lipovsky A."/>
            <person name="Liu X."/>
            <person name="Liu J."/>
            <person name="Liu S."/>
            <person name="Lokyitsang T."/>
            <person name="Lokyitsang Y."/>
            <person name="Lubonja R."/>
            <person name="Lui A."/>
            <person name="MacDonald P."/>
            <person name="Magnisalis V."/>
            <person name="Maru K."/>
            <person name="Matthews C."/>
            <person name="McCusker W."/>
            <person name="McDonough S."/>
            <person name="Mehta T."/>
            <person name="Meldrim J."/>
            <person name="Meneus L."/>
            <person name="Mihai O."/>
            <person name="Mihalev A."/>
            <person name="Mihova T."/>
            <person name="Mittelman R."/>
            <person name="Mlenga V."/>
            <person name="Montmayeur A."/>
            <person name="Mulrain L."/>
            <person name="Navidi A."/>
            <person name="Naylor J."/>
            <person name="Negash T."/>
            <person name="Nguyen T."/>
            <person name="Nguyen N."/>
            <person name="Nicol R."/>
            <person name="Norbu C."/>
            <person name="Norbu N."/>
            <person name="Novod N."/>
            <person name="O'Neill B."/>
            <person name="Osman S."/>
            <person name="Markiewicz E."/>
            <person name="Oyono O.L."/>
            <person name="Patti C."/>
            <person name="Phunkhang P."/>
            <person name="Pierre F."/>
            <person name="Priest M."/>
            <person name="Raghuraman S."/>
            <person name="Rege F."/>
            <person name="Reyes R."/>
            <person name="Rise C."/>
            <person name="Rogov P."/>
            <person name="Ross K."/>
            <person name="Ryan E."/>
            <person name="Settipalli S."/>
            <person name="Shea T."/>
            <person name="Sherpa N."/>
            <person name="Shi L."/>
            <person name="Shih D."/>
            <person name="Sparrow T."/>
            <person name="Spaulding J."/>
            <person name="Stalker J."/>
            <person name="Stange-Thomann N."/>
            <person name="Stavropoulos S."/>
            <person name="Stone C."/>
            <person name="Strader C."/>
            <person name="Tesfaye S."/>
            <person name="Thomson T."/>
            <person name="Thoulutsang Y."/>
            <person name="Thoulutsang D."/>
            <person name="Topham K."/>
            <person name="Topping I."/>
            <person name="Tsamla T."/>
            <person name="Vassiliev H."/>
            <person name="Vo A."/>
            <person name="Wangchuk T."/>
            <person name="Wangdi T."/>
            <person name="Weiand M."/>
            <person name="Wilkinson J."/>
            <person name="Wilson A."/>
            <person name="Yadav S."/>
            <person name="Young G."/>
            <person name="Yu Q."/>
            <person name="Zembek L."/>
            <person name="Zhong D."/>
            <person name="Zimmer A."/>
            <person name="Zwirko Z."/>
            <person name="Jaffe D.B."/>
            <person name="Alvarez P."/>
            <person name="Brockman W."/>
            <person name="Butler J."/>
            <person name="Chin C."/>
            <person name="Gnerre S."/>
            <person name="Grabherr M."/>
            <person name="Kleber M."/>
            <person name="Mauceli E."/>
            <person name="MacCallum I."/>
        </authorList>
    </citation>
    <scope>NUCLEOTIDE SEQUENCE [LARGE SCALE GENOMIC DNA]</scope>
    <source>
        <strain evidence="14">Tucson 15287-2541.00</strain>
    </source>
</reference>
<dbReference type="GO" id="GO:0005737">
    <property type="term" value="C:cytoplasm"/>
    <property type="evidence" value="ECO:0007669"/>
    <property type="project" value="UniProtKB-SubCell"/>
</dbReference>
<dbReference type="Gene3D" id="1.10.238.10">
    <property type="entry name" value="EF-hand"/>
    <property type="match status" value="1"/>
</dbReference>
<dbReference type="InParanoid" id="B4JKA9"/>
<keyword evidence="4" id="KW-1003">Cell membrane</keyword>
<dbReference type="HOGENOM" id="CLU_093278_0_0_1"/>
<evidence type="ECO:0000256" key="11">
    <source>
        <dbReference type="ARBA" id="ARBA00023136"/>
    </source>
</evidence>
<proteinExistence type="predicted"/>
<dbReference type="PhylomeDB" id="B4JKA9"/>